<keyword evidence="3" id="KW-1185">Reference proteome</keyword>
<proteinExistence type="predicted"/>
<dbReference type="RefSeq" id="WP_378589215.1">
    <property type="nucleotide sequence ID" value="NZ_JBHSKD010000008.1"/>
</dbReference>
<feature type="region of interest" description="Disordered" evidence="1">
    <location>
        <begin position="27"/>
        <end position="71"/>
    </location>
</feature>
<comment type="caution">
    <text evidence="2">The sequence shown here is derived from an EMBL/GenBank/DDBJ whole genome shotgun (WGS) entry which is preliminary data.</text>
</comment>
<gene>
    <name evidence="2" type="ORF">ACFPGP_08505</name>
</gene>
<sequence length="71" mass="8117">MLKFVILIALLAAAIYLVVRVVQRGSLRPAPRRPRPDPPRVIGPDDDPDFLRDLDRKRKRKHPEDPESPAV</sequence>
<reference evidence="3" key="1">
    <citation type="journal article" date="2019" name="Int. J. Syst. Evol. Microbiol.">
        <title>The Global Catalogue of Microorganisms (GCM) 10K type strain sequencing project: providing services to taxonomists for standard genome sequencing and annotation.</title>
        <authorList>
            <consortium name="The Broad Institute Genomics Platform"/>
            <consortium name="The Broad Institute Genome Sequencing Center for Infectious Disease"/>
            <person name="Wu L."/>
            <person name="Ma J."/>
        </authorList>
    </citation>
    <scope>NUCLEOTIDE SEQUENCE [LARGE SCALE GENOMIC DNA]</scope>
    <source>
        <strain evidence="3">DFY41</strain>
    </source>
</reference>
<name>A0ABW0BIB2_9ACTN</name>
<evidence type="ECO:0000313" key="3">
    <source>
        <dbReference type="Proteomes" id="UP001596087"/>
    </source>
</evidence>
<dbReference type="EMBL" id="JBHSKD010000008">
    <property type="protein sequence ID" value="MFC5176712.1"/>
    <property type="molecule type" value="Genomic_DNA"/>
</dbReference>
<accession>A0ABW0BIB2</accession>
<protein>
    <submittedName>
        <fullName evidence="2">Uncharacterized protein</fullName>
    </submittedName>
</protein>
<evidence type="ECO:0000313" key="2">
    <source>
        <dbReference type="EMBL" id="MFC5176712.1"/>
    </source>
</evidence>
<organism evidence="2 3">
    <name type="scientific">Nocardioides taihuensis</name>
    <dbReference type="NCBI Taxonomy" id="1835606"/>
    <lineage>
        <taxon>Bacteria</taxon>
        <taxon>Bacillati</taxon>
        <taxon>Actinomycetota</taxon>
        <taxon>Actinomycetes</taxon>
        <taxon>Propionibacteriales</taxon>
        <taxon>Nocardioidaceae</taxon>
        <taxon>Nocardioides</taxon>
    </lineage>
</organism>
<dbReference type="Proteomes" id="UP001596087">
    <property type="component" value="Unassembled WGS sequence"/>
</dbReference>
<evidence type="ECO:0000256" key="1">
    <source>
        <dbReference type="SAM" id="MobiDB-lite"/>
    </source>
</evidence>